<dbReference type="RefSeq" id="WP_038531359.1">
    <property type="nucleotide sequence ID" value="NZ_HG315671.1"/>
</dbReference>
<reference evidence="5 6" key="1">
    <citation type="journal article" date="2013" name="Appl. Environ. Microbiol.">
        <title>The genome of the alga-associated marine flavobacterium Formosa agariphila KMM 3901T reveals a broad potential for degradation of algal polysaccharides.</title>
        <authorList>
            <person name="Mann A.J."/>
            <person name="Hahnke R.L."/>
            <person name="Huang S."/>
            <person name="Werner J."/>
            <person name="Xing P."/>
            <person name="Barbeyron T."/>
            <person name="Huettel B."/>
            <person name="Stueber K."/>
            <person name="Reinhardt R."/>
            <person name="Harder J."/>
            <person name="Gloeckner F.O."/>
            <person name="Amann R.I."/>
            <person name="Teeling H."/>
        </authorList>
    </citation>
    <scope>NUCLEOTIDE SEQUENCE [LARGE SCALE GENOMIC DNA]</scope>
    <source>
        <strain evidence="6">DSM 15362 / KCTC 12365 / LMG 23005 / KMM 3901</strain>
    </source>
</reference>
<keyword evidence="3" id="KW-0731">Sigma factor</keyword>
<evidence type="ECO:0000256" key="2">
    <source>
        <dbReference type="ARBA" id="ARBA00023015"/>
    </source>
</evidence>
<dbReference type="STRING" id="1347342.BN863_26040"/>
<keyword evidence="2" id="KW-0805">Transcription regulation</keyword>
<protein>
    <submittedName>
        <fullName evidence="5">RNA polymerase sigma-70 factor</fullName>
    </submittedName>
</protein>
<dbReference type="SUPFAM" id="SSF88946">
    <property type="entry name" value="Sigma2 domain of RNA polymerase sigma factors"/>
    <property type="match status" value="1"/>
</dbReference>
<evidence type="ECO:0000313" key="5">
    <source>
        <dbReference type="EMBL" id="CDF80316.1"/>
    </source>
</evidence>
<dbReference type="EMBL" id="HG315671">
    <property type="protein sequence ID" value="CDF80316.1"/>
    <property type="molecule type" value="Genomic_DNA"/>
</dbReference>
<dbReference type="InterPro" id="IPR014284">
    <property type="entry name" value="RNA_pol_sigma-70_dom"/>
</dbReference>
<dbReference type="PANTHER" id="PTHR43133">
    <property type="entry name" value="RNA POLYMERASE ECF-TYPE SIGMA FACTO"/>
    <property type="match status" value="1"/>
</dbReference>
<dbReference type="PANTHER" id="PTHR43133:SF46">
    <property type="entry name" value="RNA POLYMERASE SIGMA-70 FACTOR ECF SUBFAMILY"/>
    <property type="match status" value="1"/>
</dbReference>
<accession>T2KPE4</accession>
<dbReference type="InterPro" id="IPR039425">
    <property type="entry name" value="RNA_pol_sigma-70-like"/>
</dbReference>
<dbReference type="PATRIC" id="fig|1347342.6.peg.2619"/>
<name>T2KPE4_FORAG</name>
<dbReference type="Gene3D" id="1.10.1740.10">
    <property type="match status" value="1"/>
</dbReference>
<dbReference type="GO" id="GO:0016987">
    <property type="term" value="F:sigma factor activity"/>
    <property type="evidence" value="ECO:0007669"/>
    <property type="project" value="UniProtKB-KW"/>
</dbReference>
<sequence>MNSSDKALLTAIYEFKDEKAFKSFYDKYANLLLNWTIKRTQNKDLSEDIVQNFWVVFWSKPYAIKTDDDGCARKYLIHYFSYRMLDYLRTSASKTFGNDFPLESIKEQDSYLHIIEDIQVNELLEMIDNVLQNFPEFTQDIFTKVWNDNLTVKEASIALNVSEKVIRSHFKKVMTTVQDQTNTMMGNKTKVLLKSLLLIATV</sequence>
<organism evidence="5 6">
    <name type="scientific">Formosa agariphila (strain DSM 15362 / KCTC 12365 / LMG 23005 / KMM 3901 / M-2Alg 35-1)</name>
    <dbReference type="NCBI Taxonomy" id="1347342"/>
    <lineage>
        <taxon>Bacteria</taxon>
        <taxon>Pseudomonadati</taxon>
        <taxon>Bacteroidota</taxon>
        <taxon>Flavobacteriia</taxon>
        <taxon>Flavobacteriales</taxon>
        <taxon>Flavobacteriaceae</taxon>
        <taxon>Formosa</taxon>
    </lineage>
</organism>
<dbReference type="InterPro" id="IPR013324">
    <property type="entry name" value="RNA_pol_sigma_r3/r4-like"/>
</dbReference>
<gene>
    <name evidence="5" type="ORF">BN863_26040</name>
</gene>
<comment type="similarity">
    <text evidence="1">Belongs to the sigma-70 factor family. ECF subfamily.</text>
</comment>
<dbReference type="OrthoDB" id="665981at2"/>
<dbReference type="SUPFAM" id="SSF88659">
    <property type="entry name" value="Sigma3 and sigma4 domains of RNA polymerase sigma factors"/>
    <property type="match status" value="1"/>
</dbReference>
<evidence type="ECO:0000256" key="4">
    <source>
        <dbReference type="ARBA" id="ARBA00023163"/>
    </source>
</evidence>
<dbReference type="InterPro" id="IPR013325">
    <property type="entry name" value="RNA_pol_sigma_r2"/>
</dbReference>
<evidence type="ECO:0000313" key="6">
    <source>
        <dbReference type="Proteomes" id="UP000016160"/>
    </source>
</evidence>
<keyword evidence="6" id="KW-1185">Reference proteome</keyword>
<dbReference type="GO" id="GO:0006352">
    <property type="term" value="P:DNA-templated transcription initiation"/>
    <property type="evidence" value="ECO:0007669"/>
    <property type="project" value="InterPro"/>
</dbReference>
<evidence type="ECO:0000256" key="1">
    <source>
        <dbReference type="ARBA" id="ARBA00010641"/>
    </source>
</evidence>
<proteinExistence type="inferred from homology"/>
<evidence type="ECO:0000256" key="3">
    <source>
        <dbReference type="ARBA" id="ARBA00023082"/>
    </source>
</evidence>
<dbReference type="NCBIfam" id="TIGR02937">
    <property type="entry name" value="sigma70-ECF"/>
    <property type="match status" value="1"/>
</dbReference>
<dbReference type="eggNOG" id="COG1595">
    <property type="taxonomic scope" value="Bacteria"/>
</dbReference>
<dbReference type="AlphaFoldDB" id="T2KPE4"/>
<dbReference type="Proteomes" id="UP000016160">
    <property type="component" value="Chromosome"/>
</dbReference>
<keyword evidence="4" id="KW-0804">Transcription</keyword>
<dbReference type="HOGENOM" id="CLU_047691_4_1_10"/>